<feature type="chain" id="PRO_5046224429" evidence="1">
    <location>
        <begin position="19"/>
        <end position="242"/>
    </location>
</feature>
<dbReference type="InterPro" id="IPR051057">
    <property type="entry name" value="PI-PLC_domain"/>
</dbReference>
<proteinExistence type="predicted"/>
<sequence>MRVVPGFVVAGLTGLVAAASACNGNVALCSRLYSNISQLTSSPWEYGSSKHKRTMLMTWLEQNPNEVVTLLLTNGDAIPVSQFGEVFLATGLDQFVYTPTTTLTMQQWPTLQEMIDSGNRLIVFMDYHTDVDVVPYILNEFAYFFETPFDTTDKDFPECTLDRPAGASAEGRMYIVNHFLDVDVLGIYIPDQIEASSTNSLKSIKAQADLCLQAWGRMPNVILLDWINIGDAIQAQDMLNNL</sequence>
<dbReference type="Proteomes" id="UP001586593">
    <property type="component" value="Unassembled WGS sequence"/>
</dbReference>
<feature type="signal peptide" evidence="1">
    <location>
        <begin position="1"/>
        <end position="18"/>
    </location>
</feature>
<dbReference type="SUPFAM" id="SSF51695">
    <property type="entry name" value="PLC-like phosphodiesterases"/>
    <property type="match status" value="1"/>
</dbReference>
<dbReference type="PROSITE" id="PS51257">
    <property type="entry name" value="PROKAR_LIPOPROTEIN"/>
    <property type="match status" value="1"/>
</dbReference>
<keyword evidence="1" id="KW-0732">Signal</keyword>
<evidence type="ECO:0000313" key="2">
    <source>
        <dbReference type="EMBL" id="KAL1881421.1"/>
    </source>
</evidence>
<protein>
    <submittedName>
        <fullName evidence="2">Uncharacterized protein</fullName>
    </submittedName>
</protein>
<reference evidence="2 3" key="1">
    <citation type="journal article" date="2024" name="Commun. Biol.">
        <title>Comparative genomic analysis of thermophilic fungi reveals convergent evolutionary adaptations and gene losses.</title>
        <authorList>
            <person name="Steindorff A.S."/>
            <person name="Aguilar-Pontes M.V."/>
            <person name="Robinson A.J."/>
            <person name="Andreopoulos B."/>
            <person name="LaButti K."/>
            <person name="Kuo A."/>
            <person name="Mondo S."/>
            <person name="Riley R."/>
            <person name="Otillar R."/>
            <person name="Haridas S."/>
            <person name="Lipzen A."/>
            <person name="Grimwood J."/>
            <person name="Schmutz J."/>
            <person name="Clum A."/>
            <person name="Reid I.D."/>
            <person name="Moisan M.C."/>
            <person name="Butler G."/>
            <person name="Nguyen T.T.M."/>
            <person name="Dewar K."/>
            <person name="Conant G."/>
            <person name="Drula E."/>
            <person name="Henrissat B."/>
            <person name="Hansel C."/>
            <person name="Singer S."/>
            <person name="Hutchinson M.I."/>
            <person name="de Vries R.P."/>
            <person name="Natvig D.O."/>
            <person name="Powell A.J."/>
            <person name="Tsang A."/>
            <person name="Grigoriev I.V."/>
        </authorList>
    </citation>
    <scope>NUCLEOTIDE SEQUENCE [LARGE SCALE GENOMIC DNA]</scope>
    <source>
        <strain evidence="2 3">ATCC 24622</strain>
    </source>
</reference>
<name>A0ABR3XZH3_9PEZI</name>
<dbReference type="EMBL" id="JAZHXJ010000023">
    <property type="protein sequence ID" value="KAL1881421.1"/>
    <property type="molecule type" value="Genomic_DNA"/>
</dbReference>
<accession>A0ABR3XZH3</accession>
<comment type="caution">
    <text evidence="2">The sequence shown here is derived from an EMBL/GenBank/DDBJ whole genome shotgun (WGS) entry which is preliminary data.</text>
</comment>
<evidence type="ECO:0000313" key="3">
    <source>
        <dbReference type="Proteomes" id="UP001586593"/>
    </source>
</evidence>
<organism evidence="2 3">
    <name type="scientific">Phialemonium thermophilum</name>
    <dbReference type="NCBI Taxonomy" id="223376"/>
    <lineage>
        <taxon>Eukaryota</taxon>
        <taxon>Fungi</taxon>
        <taxon>Dikarya</taxon>
        <taxon>Ascomycota</taxon>
        <taxon>Pezizomycotina</taxon>
        <taxon>Sordariomycetes</taxon>
        <taxon>Sordariomycetidae</taxon>
        <taxon>Cephalothecales</taxon>
        <taxon>Cephalothecaceae</taxon>
        <taxon>Phialemonium</taxon>
    </lineage>
</organism>
<gene>
    <name evidence="2" type="ORF">VTK73DRAFT_3939</name>
</gene>
<dbReference type="InterPro" id="IPR017946">
    <property type="entry name" value="PLC-like_Pdiesterase_TIM-brl"/>
</dbReference>
<dbReference type="Pfam" id="PF26146">
    <property type="entry name" value="PI-PLC_X"/>
    <property type="match status" value="1"/>
</dbReference>
<dbReference type="PANTHER" id="PTHR13593">
    <property type="match status" value="1"/>
</dbReference>
<evidence type="ECO:0000256" key="1">
    <source>
        <dbReference type="SAM" id="SignalP"/>
    </source>
</evidence>
<keyword evidence="3" id="KW-1185">Reference proteome</keyword>
<dbReference type="Gene3D" id="3.20.20.190">
    <property type="entry name" value="Phosphatidylinositol (PI) phosphodiesterase"/>
    <property type="match status" value="1"/>
</dbReference>
<dbReference type="PANTHER" id="PTHR13593:SF146">
    <property type="entry name" value="PLC-LIKE PHOSPHODIESTERASE"/>
    <property type="match status" value="1"/>
</dbReference>